<feature type="domain" description="EGF-like" evidence="1">
    <location>
        <begin position="484"/>
        <end position="523"/>
    </location>
</feature>
<dbReference type="VEuPathDB" id="AmoebaDB:EIN_099610"/>
<feature type="domain" description="EGF-like" evidence="1">
    <location>
        <begin position="21"/>
        <end position="54"/>
    </location>
</feature>
<keyword evidence="3" id="KW-1185">Reference proteome</keyword>
<feature type="domain" description="EGF-like" evidence="1">
    <location>
        <begin position="308"/>
        <end position="342"/>
    </location>
</feature>
<dbReference type="SMART" id="SM00181">
    <property type="entry name" value="EGF"/>
    <property type="match status" value="11"/>
</dbReference>
<dbReference type="KEGG" id="eiv:EIN_099610"/>
<feature type="non-terminal residue" evidence="2">
    <location>
        <position position="673"/>
    </location>
</feature>
<feature type="domain" description="EGF-like" evidence="1">
    <location>
        <begin position="630"/>
        <end position="667"/>
    </location>
</feature>
<dbReference type="OrthoDB" id="303891at2759"/>
<feature type="domain" description="EGF-like" evidence="1">
    <location>
        <begin position="595"/>
        <end position="629"/>
    </location>
</feature>
<feature type="domain" description="EGF-like" evidence="1">
    <location>
        <begin position="524"/>
        <end position="558"/>
    </location>
</feature>
<feature type="domain" description="EGF-like" evidence="1">
    <location>
        <begin position="91"/>
        <end position="125"/>
    </location>
</feature>
<dbReference type="SMART" id="SM00261">
    <property type="entry name" value="FU"/>
    <property type="match status" value="7"/>
</dbReference>
<dbReference type="Proteomes" id="UP000014680">
    <property type="component" value="Unassembled WGS sequence"/>
</dbReference>
<dbReference type="RefSeq" id="XP_004255870.1">
    <property type="nucleotide sequence ID" value="XM_004255822.1"/>
</dbReference>
<dbReference type="OMA" id="ANCIDIN"/>
<feature type="non-terminal residue" evidence="2">
    <location>
        <position position="1"/>
    </location>
</feature>
<evidence type="ECO:0000313" key="2">
    <source>
        <dbReference type="EMBL" id="ELP89099.1"/>
    </source>
</evidence>
<sequence>KCSICNKGYYPKTFGDYKCQKCDSTCLTCDNQSGICSQCAPGYTPFKEKSIQCQLCQDFDVNCGKCNTTASECLLCSTNKYPDDVNKKCVECDHSCGGNCNGTTGMCLSCETNYVFTQPISRKCESCQTFDINCEYCEPDFTRKCLVCLDGFYLDATNHTCEPCNSIPNCSECDTNGICITCQLNNVFVDTKPPSCIACNQYYPKCISCSQDVSSKCTECEYGFYPNSTGYCVECDLFCNKKCNSSTGYCDSCLTNNVFTEPKSFICETCNQFDVNCAICSSTFERKCEMCNTGMFKIQYGNEVICKSCDLTCNHQCNSDDGHCLECLENYIFSEANLLQCESCNDFDNNCERCASDYSRKCVECKNGYYLVDGKCVQCDSTCGGSCDMMNGYCTSCRSNMVFSTTNKSVCILCDAFDANCLKCSESGERKCITCTNKKYPDKSGLCVNCPTSCTTSCDGSTGVCTICVNNYVQETMNESMCVKCSDFDKNCLMCASNTSRNCVQCLTNYYPVQQPNGEKTCESCDLTCGGKCNTETGYCIGCEYNYVLISPTNLKCQTCKEFDINCKYCASDFTRKCIECEPNYYPASNGTCILCSMSCNEKCNSISGLCERCIENYVVNNPKSNECQSCTSFDSKCDKCASDYTRKCIVCQSGYFTNEDADFKCQKCDPTC</sequence>
<evidence type="ECO:0000313" key="3">
    <source>
        <dbReference type="Proteomes" id="UP000014680"/>
    </source>
</evidence>
<dbReference type="PANTHER" id="PTHR45756:SF1">
    <property type="entry name" value="PROTEIN KINASE DOMAIN CONTAINING PROTEIN"/>
    <property type="match status" value="1"/>
</dbReference>
<accession>L7FMK8</accession>
<feature type="domain" description="EGF-like" evidence="1">
    <location>
        <begin position="378"/>
        <end position="412"/>
    </location>
</feature>
<name>L7FMK8_ENTIV</name>
<reference evidence="2 3" key="1">
    <citation type="submission" date="2012-10" db="EMBL/GenBank/DDBJ databases">
        <authorList>
            <person name="Zafar N."/>
            <person name="Inman J."/>
            <person name="Hall N."/>
            <person name="Lorenzi H."/>
            <person name="Caler E."/>
        </authorList>
    </citation>
    <scope>NUCLEOTIDE SEQUENCE [LARGE SCALE GENOMIC DNA]</scope>
    <source>
        <strain evidence="2 3">IP1</strain>
    </source>
</reference>
<proteinExistence type="predicted"/>
<protein>
    <recommendedName>
        <fullName evidence="1">EGF-like domain-containing protein</fullName>
    </recommendedName>
</protein>
<gene>
    <name evidence="2" type="ORF">EIN_099610</name>
</gene>
<dbReference type="EMBL" id="KB206679">
    <property type="protein sequence ID" value="ELP89099.1"/>
    <property type="molecule type" value="Genomic_DNA"/>
</dbReference>
<feature type="domain" description="EGF-like" evidence="1">
    <location>
        <begin position="343"/>
        <end position="377"/>
    </location>
</feature>
<feature type="domain" description="EGF-like" evidence="1">
    <location>
        <begin position="559"/>
        <end position="594"/>
    </location>
</feature>
<dbReference type="InterPro" id="IPR053215">
    <property type="entry name" value="TKL_Ser/Thr_kinase"/>
</dbReference>
<organism evidence="2 3">
    <name type="scientific">Entamoeba invadens IP1</name>
    <dbReference type="NCBI Taxonomy" id="370355"/>
    <lineage>
        <taxon>Eukaryota</taxon>
        <taxon>Amoebozoa</taxon>
        <taxon>Evosea</taxon>
        <taxon>Archamoebae</taxon>
        <taxon>Mastigamoebida</taxon>
        <taxon>Entamoebidae</taxon>
        <taxon>Entamoeba</taxon>
    </lineage>
</organism>
<evidence type="ECO:0000259" key="1">
    <source>
        <dbReference type="SMART" id="SM00181"/>
    </source>
</evidence>
<dbReference type="InterPro" id="IPR009030">
    <property type="entry name" value="Growth_fac_rcpt_cys_sf"/>
</dbReference>
<dbReference type="InterPro" id="IPR006212">
    <property type="entry name" value="Furin_repeat"/>
</dbReference>
<dbReference type="InterPro" id="IPR000742">
    <property type="entry name" value="EGF"/>
</dbReference>
<dbReference type="AlphaFoldDB" id="L7FMK8"/>
<feature type="domain" description="EGF-like" evidence="1">
    <location>
        <begin position="126"/>
        <end position="162"/>
    </location>
</feature>
<dbReference type="SUPFAM" id="SSF57184">
    <property type="entry name" value="Growth factor receptor domain"/>
    <property type="match status" value="6"/>
</dbReference>
<dbReference type="GeneID" id="14888081"/>
<dbReference type="PANTHER" id="PTHR45756">
    <property type="entry name" value="PALMITOYLTRANSFERASE"/>
    <property type="match status" value="1"/>
</dbReference>